<reference evidence="5 6" key="1">
    <citation type="submission" date="2018-12" db="EMBL/GenBank/DDBJ databases">
        <title>Genome Sequence of Candidatus Viridilinea halotolerans isolated from saline sulfide-rich spring.</title>
        <authorList>
            <person name="Grouzdev D.S."/>
            <person name="Burganskaya E.I."/>
            <person name="Krutkina M.S."/>
            <person name="Sukhacheva M.V."/>
            <person name="Gorlenko V.M."/>
        </authorList>
    </citation>
    <scope>NUCLEOTIDE SEQUENCE [LARGE SCALE GENOMIC DNA]</scope>
    <source>
        <strain evidence="5">Chok-6</strain>
    </source>
</reference>
<dbReference type="InterPro" id="IPR011006">
    <property type="entry name" value="CheY-like_superfamily"/>
</dbReference>
<evidence type="ECO:0000256" key="2">
    <source>
        <dbReference type="ARBA" id="ARBA00023012"/>
    </source>
</evidence>
<dbReference type="GO" id="GO:0000160">
    <property type="term" value="P:phosphorelay signal transduction system"/>
    <property type="evidence" value="ECO:0007669"/>
    <property type="project" value="UniProtKB-KW"/>
</dbReference>
<dbReference type="PANTHER" id="PTHR45339">
    <property type="entry name" value="HYBRID SIGNAL TRANSDUCTION HISTIDINE KINASE J"/>
    <property type="match status" value="1"/>
</dbReference>
<dbReference type="SMART" id="SM00448">
    <property type="entry name" value="REC"/>
    <property type="match status" value="1"/>
</dbReference>
<accession>A0A426TVQ3</accession>
<dbReference type="AlphaFoldDB" id="A0A426TVQ3"/>
<sequence length="119" mass="13304">MKKILVVDDNFDNRNIIAQMLRLSGFLVVVAGDGYQAIEMTEREIPDLILMDLSMPRMDGWSATARIKERPELAHVPVIAVTGHATRDDIERALSAGCRDYLIKPIDMDAMLHKVQGAL</sequence>
<dbReference type="Gene3D" id="3.40.50.2300">
    <property type="match status" value="1"/>
</dbReference>
<dbReference type="InterPro" id="IPR001789">
    <property type="entry name" value="Sig_transdc_resp-reg_receiver"/>
</dbReference>
<dbReference type="SUPFAM" id="SSF52172">
    <property type="entry name" value="CheY-like"/>
    <property type="match status" value="1"/>
</dbReference>
<feature type="domain" description="Response regulatory" evidence="4">
    <location>
        <begin position="3"/>
        <end position="119"/>
    </location>
</feature>
<evidence type="ECO:0000313" key="6">
    <source>
        <dbReference type="Proteomes" id="UP000280307"/>
    </source>
</evidence>
<organism evidence="5 6">
    <name type="scientific">Candidatus Viridilinea halotolerans</name>
    <dbReference type="NCBI Taxonomy" id="2491704"/>
    <lineage>
        <taxon>Bacteria</taxon>
        <taxon>Bacillati</taxon>
        <taxon>Chloroflexota</taxon>
        <taxon>Chloroflexia</taxon>
        <taxon>Chloroflexales</taxon>
        <taxon>Chloroflexineae</taxon>
        <taxon>Oscillochloridaceae</taxon>
        <taxon>Candidatus Viridilinea</taxon>
    </lineage>
</organism>
<dbReference type="PROSITE" id="PS50110">
    <property type="entry name" value="RESPONSE_REGULATORY"/>
    <property type="match status" value="1"/>
</dbReference>
<proteinExistence type="predicted"/>
<name>A0A426TVQ3_9CHLR</name>
<gene>
    <name evidence="5" type="ORF">EI684_15395</name>
</gene>
<feature type="modified residue" description="4-aspartylphosphate" evidence="3">
    <location>
        <position position="52"/>
    </location>
</feature>
<keyword evidence="2" id="KW-0902">Two-component regulatory system</keyword>
<protein>
    <submittedName>
        <fullName evidence="5">Response regulator</fullName>
    </submittedName>
</protein>
<comment type="caution">
    <text evidence="5">The sequence shown here is derived from an EMBL/GenBank/DDBJ whole genome shotgun (WGS) entry which is preliminary data.</text>
</comment>
<dbReference type="EMBL" id="RSAS01000618">
    <property type="protein sequence ID" value="RRR69540.1"/>
    <property type="molecule type" value="Genomic_DNA"/>
</dbReference>
<dbReference type="Pfam" id="PF00072">
    <property type="entry name" value="Response_reg"/>
    <property type="match status" value="1"/>
</dbReference>
<evidence type="ECO:0000256" key="3">
    <source>
        <dbReference type="PROSITE-ProRule" id="PRU00169"/>
    </source>
</evidence>
<evidence type="ECO:0000256" key="1">
    <source>
        <dbReference type="ARBA" id="ARBA00022553"/>
    </source>
</evidence>
<dbReference type="Proteomes" id="UP000280307">
    <property type="component" value="Unassembled WGS sequence"/>
</dbReference>
<evidence type="ECO:0000313" key="5">
    <source>
        <dbReference type="EMBL" id="RRR69540.1"/>
    </source>
</evidence>
<evidence type="ECO:0000259" key="4">
    <source>
        <dbReference type="PROSITE" id="PS50110"/>
    </source>
</evidence>
<keyword evidence="1 3" id="KW-0597">Phosphoprotein</keyword>
<dbReference type="PANTHER" id="PTHR45339:SF1">
    <property type="entry name" value="HYBRID SIGNAL TRANSDUCTION HISTIDINE KINASE J"/>
    <property type="match status" value="1"/>
</dbReference>